<keyword evidence="3" id="KW-1185">Reference proteome</keyword>
<dbReference type="Pfam" id="PF12697">
    <property type="entry name" value="Abhydrolase_6"/>
    <property type="match status" value="1"/>
</dbReference>
<dbReference type="InterPro" id="IPR045889">
    <property type="entry name" value="MES/HNL"/>
</dbReference>
<organism evidence="2 3">
    <name type="scientific">Penstemon davidsonii</name>
    <dbReference type="NCBI Taxonomy" id="160366"/>
    <lineage>
        <taxon>Eukaryota</taxon>
        <taxon>Viridiplantae</taxon>
        <taxon>Streptophyta</taxon>
        <taxon>Embryophyta</taxon>
        <taxon>Tracheophyta</taxon>
        <taxon>Spermatophyta</taxon>
        <taxon>Magnoliopsida</taxon>
        <taxon>eudicotyledons</taxon>
        <taxon>Gunneridae</taxon>
        <taxon>Pentapetalae</taxon>
        <taxon>asterids</taxon>
        <taxon>lamiids</taxon>
        <taxon>Lamiales</taxon>
        <taxon>Plantaginaceae</taxon>
        <taxon>Cheloneae</taxon>
        <taxon>Penstemon</taxon>
    </lineage>
</organism>
<protein>
    <recommendedName>
        <fullName evidence="1">AB hydrolase-1 domain-containing protein</fullName>
    </recommendedName>
</protein>
<name>A0ABR0DGJ3_9LAMI</name>
<dbReference type="EMBL" id="JAYDYQ010001088">
    <property type="protein sequence ID" value="KAK4488359.1"/>
    <property type="molecule type" value="Genomic_DNA"/>
</dbReference>
<dbReference type="InterPro" id="IPR000073">
    <property type="entry name" value="AB_hydrolase_1"/>
</dbReference>
<evidence type="ECO:0000259" key="1">
    <source>
        <dbReference type="Pfam" id="PF12697"/>
    </source>
</evidence>
<comment type="caution">
    <text evidence="2">The sequence shown here is derived from an EMBL/GenBank/DDBJ whole genome shotgun (WGS) entry which is preliminary data.</text>
</comment>
<gene>
    <name evidence="2" type="ORF">RD792_004118</name>
</gene>
<accession>A0ABR0DGJ3</accession>
<dbReference type="InterPro" id="IPR029058">
    <property type="entry name" value="AB_hydrolase_fold"/>
</dbReference>
<evidence type="ECO:0000313" key="3">
    <source>
        <dbReference type="Proteomes" id="UP001291926"/>
    </source>
</evidence>
<evidence type="ECO:0000313" key="2">
    <source>
        <dbReference type="EMBL" id="KAK4488359.1"/>
    </source>
</evidence>
<dbReference type="Gene3D" id="3.40.50.1820">
    <property type="entry name" value="alpha/beta hydrolase"/>
    <property type="match status" value="1"/>
</dbReference>
<dbReference type="PANTHER" id="PTHR10992">
    <property type="entry name" value="METHYLESTERASE FAMILY MEMBER"/>
    <property type="match status" value="1"/>
</dbReference>
<dbReference type="Proteomes" id="UP001291926">
    <property type="component" value="Unassembled WGS sequence"/>
</dbReference>
<dbReference type="PANTHER" id="PTHR10992:SF943">
    <property type="entry name" value="METHYLESTERASE 10"/>
    <property type="match status" value="1"/>
</dbReference>
<reference evidence="2 3" key="1">
    <citation type="journal article" date="2023" name="bioRxiv">
        <title>Genome report: Whole genome sequence and annotation of Penstemon davidsonii.</title>
        <authorList>
            <person name="Ostevik K.L."/>
            <person name="Alabady M."/>
            <person name="Zhang M."/>
            <person name="Rausher M.D."/>
        </authorList>
    </citation>
    <scope>NUCLEOTIDE SEQUENCE [LARGE SCALE GENOMIC DNA]</scope>
    <source>
        <strain evidence="2">DNT005</strain>
        <tissue evidence="2">Whole leaf</tissue>
    </source>
</reference>
<dbReference type="SUPFAM" id="SSF53474">
    <property type="entry name" value="alpha/beta-Hydrolases"/>
    <property type="match status" value="1"/>
</dbReference>
<sequence>MVEMKHFVLVHGFGHGAWCWYKLVPVLESKGHRVTALDLGGCGIHPKQLHEVSTVFDYALPLFDFMANLPNDEKVILVGHSYGGIAISLAMEKFHEKISFAVYVTAYMPNWNDPPATLVQELFKRSSTESFMDTKLSFDEGPEHVPTSAIFGSDYMAAILYKNCTLEDLELAKMLIRPNSFFLEDLSKKSLLTEERYGKIRRVYVICEDDEVMDEEFQRYNIEKSPPDNVISIAGAGHMVMLSKANDFCFCLHQLAEKYC</sequence>
<feature type="domain" description="AB hydrolase-1" evidence="1">
    <location>
        <begin position="7"/>
        <end position="245"/>
    </location>
</feature>
<proteinExistence type="predicted"/>